<feature type="domain" description="FAD dependent oxidoreductase" evidence="10">
    <location>
        <begin position="43"/>
        <end position="370"/>
    </location>
</feature>
<dbReference type="SUPFAM" id="SSF51905">
    <property type="entry name" value="FAD/NAD(P)-binding domain"/>
    <property type="match status" value="1"/>
</dbReference>
<dbReference type="EMBL" id="FOMR01000008">
    <property type="protein sequence ID" value="SFE12006.1"/>
    <property type="molecule type" value="Genomic_DNA"/>
</dbReference>
<feature type="domain" description="Alpha-glycerophosphate oxidase C-terminal" evidence="11">
    <location>
        <begin position="421"/>
        <end position="548"/>
    </location>
</feature>
<evidence type="ECO:0000256" key="2">
    <source>
        <dbReference type="ARBA" id="ARBA00004977"/>
    </source>
</evidence>
<evidence type="ECO:0000256" key="3">
    <source>
        <dbReference type="ARBA" id="ARBA00007330"/>
    </source>
</evidence>
<dbReference type="PROSITE" id="PS00977">
    <property type="entry name" value="FAD_G3PDH_1"/>
    <property type="match status" value="1"/>
</dbReference>
<dbReference type="Gene3D" id="3.30.9.10">
    <property type="entry name" value="D-Amino Acid Oxidase, subunit A, domain 2"/>
    <property type="match status" value="1"/>
</dbReference>
<evidence type="ECO:0000256" key="9">
    <source>
        <dbReference type="RuleBase" id="RU361217"/>
    </source>
</evidence>
<keyword evidence="5" id="KW-0319">Glycerol metabolism</keyword>
<keyword evidence="6" id="KW-0274">FAD</keyword>
<protein>
    <recommendedName>
        <fullName evidence="9">Glycerol-3-phosphate dehydrogenase</fullName>
        <ecNumber evidence="9">1.1.5.3</ecNumber>
    </recommendedName>
</protein>
<accession>A0A1I1XX93</accession>
<dbReference type="Pfam" id="PF16901">
    <property type="entry name" value="DAO_C"/>
    <property type="match status" value="1"/>
</dbReference>
<dbReference type="GO" id="GO:0009331">
    <property type="term" value="C:glycerol-3-phosphate dehydrogenase (FAD) complex"/>
    <property type="evidence" value="ECO:0007669"/>
    <property type="project" value="UniProtKB-UniRule"/>
</dbReference>
<dbReference type="InterPro" id="IPR036188">
    <property type="entry name" value="FAD/NAD-bd_sf"/>
</dbReference>
<dbReference type="STRING" id="640948.SAMN05216238_108170"/>
<evidence type="ECO:0000259" key="11">
    <source>
        <dbReference type="Pfam" id="PF16901"/>
    </source>
</evidence>
<evidence type="ECO:0000256" key="7">
    <source>
        <dbReference type="ARBA" id="ARBA00023002"/>
    </source>
</evidence>
<dbReference type="Pfam" id="PF01266">
    <property type="entry name" value="DAO"/>
    <property type="match status" value="1"/>
</dbReference>
<dbReference type="InterPro" id="IPR006076">
    <property type="entry name" value="FAD-dep_OxRdtase"/>
</dbReference>
<dbReference type="SUPFAM" id="SSF54373">
    <property type="entry name" value="FAD-linked reductases, C-terminal domain"/>
    <property type="match status" value="1"/>
</dbReference>
<dbReference type="GO" id="GO:0004368">
    <property type="term" value="F:glycerol-3-phosphate dehydrogenase (quinone) activity"/>
    <property type="evidence" value="ECO:0007669"/>
    <property type="project" value="UniProtKB-EC"/>
</dbReference>
<dbReference type="PRINTS" id="PR01001">
    <property type="entry name" value="FADG3PDH"/>
</dbReference>
<name>A0A1I1XX93_9BACI</name>
<dbReference type="AlphaFoldDB" id="A0A1I1XX93"/>
<comment type="cofactor">
    <cofactor evidence="1 9">
        <name>FAD</name>
        <dbReference type="ChEBI" id="CHEBI:57692"/>
    </cofactor>
</comment>
<evidence type="ECO:0000256" key="6">
    <source>
        <dbReference type="ARBA" id="ARBA00022827"/>
    </source>
</evidence>
<dbReference type="UniPathway" id="UPA00618">
    <property type="reaction ID" value="UER00674"/>
</dbReference>
<dbReference type="GO" id="GO:0019563">
    <property type="term" value="P:glycerol catabolic process"/>
    <property type="evidence" value="ECO:0007669"/>
    <property type="project" value="UniProtKB-UniPathway"/>
</dbReference>
<dbReference type="EC" id="1.1.5.3" evidence="9"/>
<proteinExistence type="inferred from homology"/>
<sequence>MLVTAGSITQKEKQMGCKKMGNNTFSSTFRGTAIKEMEKERFDVLVIGGGITGSGIALDAATRGLKVALIERKDFASGTSSRSGKLIHGGLKYLQKLDFPVVRETGQERAIVYNNARHLVYPINMNFPIVKKESYNLATLKAGLSIYDRLAGVEKSERHKLYSKRQTLKQEPLFNPKTVKGSGIYVEYRTDDSRLTMEAAKTAAEKGASILNYAEMTDVLKDENNRIKGVVARDRIGEQTFTIKAAHVVNAAGPWVDKVREKDRPITGKYMVLAKGIHIVFDYDKLPVASPTYFQHKGRMIAVIPKGDKTFVGSTESLYDDNMDDIHVKRSEVDYLLDCLHAIFPSLDLKVDDITSSWAGIRPLIGKDGDNPSELSRHDEIFESDSGLITIAGGKLTGYHKMAERVMQYIEKREKQKPTPSNTDRVKFSGGNFTSKKDMTALIDQLHEQYSHLRLTKEIIRAYVTQYGSNTETLLKIIKDFDDLYNDDEQRNVAAEVRYAVDYEMAATLADFYDRRSSYLLFDLEKVKRTMATAADEMQSVLEWDFETRQKQLASMDYLIAKALTFQQE</sequence>
<dbReference type="Gene3D" id="3.50.50.60">
    <property type="entry name" value="FAD/NAD(P)-binding domain"/>
    <property type="match status" value="1"/>
</dbReference>
<dbReference type="InterPro" id="IPR038299">
    <property type="entry name" value="DAO_C_sf"/>
</dbReference>
<dbReference type="GO" id="GO:0046168">
    <property type="term" value="P:glycerol-3-phosphate catabolic process"/>
    <property type="evidence" value="ECO:0007669"/>
    <property type="project" value="TreeGrafter"/>
</dbReference>
<comment type="similarity">
    <text evidence="3 9">Belongs to the FAD-dependent glycerol-3-phosphate dehydrogenase family.</text>
</comment>
<dbReference type="PANTHER" id="PTHR11985:SF35">
    <property type="entry name" value="ANAEROBIC GLYCEROL-3-PHOSPHATE DEHYDROGENASE SUBUNIT A"/>
    <property type="match status" value="1"/>
</dbReference>
<dbReference type="Gene3D" id="1.10.8.870">
    <property type="entry name" value="Alpha-glycerophosphate oxidase, cap domain"/>
    <property type="match status" value="1"/>
</dbReference>
<keyword evidence="7 9" id="KW-0560">Oxidoreductase</keyword>
<evidence type="ECO:0000256" key="1">
    <source>
        <dbReference type="ARBA" id="ARBA00001974"/>
    </source>
</evidence>
<dbReference type="PANTHER" id="PTHR11985">
    <property type="entry name" value="GLYCEROL-3-PHOSPHATE DEHYDROGENASE"/>
    <property type="match status" value="1"/>
</dbReference>
<dbReference type="OrthoDB" id="9766796at2"/>
<evidence type="ECO:0000256" key="4">
    <source>
        <dbReference type="ARBA" id="ARBA00022630"/>
    </source>
</evidence>
<dbReference type="InterPro" id="IPR031656">
    <property type="entry name" value="DAO_C"/>
</dbReference>
<evidence type="ECO:0000313" key="12">
    <source>
        <dbReference type="EMBL" id="SFE12006.1"/>
    </source>
</evidence>
<keyword evidence="13" id="KW-1185">Reference proteome</keyword>
<reference evidence="13" key="1">
    <citation type="submission" date="2016-10" db="EMBL/GenBank/DDBJ databases">
        <authorList>
            <person name="Varghese N."/>
            <person name="Submissions S."/>
        </authorList>
    </citation>
    <scope>NUCLEOTIDE SEQUENCE [LARGE SCALE GENOMIC DNA]</scope>
    <source>
        <strain evidence="13">DSM 22530</strain>
    </source>
</reference>
<dbReference type="RefSeq" id="WP_090085871.1">
    <property type="nucleotide sequence ID" value="NZ_FOMR01000008.1"/>
</dbReference>
<evidence type="ECO:0000256" key="8">
    <source>
        <dbReference type="ARBA" id="ARBA00049055"/>
    </source>
</evidence>
<evidence type="ECO:0000259" key="10">
    <source>
        <dbReference type="Pfam" id="PF01266"/>
    </source>
</evidence>
<comment type="catalytic activity">
    <reaction evidence="8 9">
        <text>a quinone + sn-glycerol 3-phosphate = dihydroxyacetone phosphate + a quinol</text>
        <dbReference type="Rhea" id="RHEA:18977"/>
        <dbReference type="ChEBI" id="CHEBI:24646"/>
        <dbReference type="ChEBI" id="CHEBI:57597"/>
        <dbReference type="ChEBI" id="CHEBI:57642"/>
        <dbReference type="ChEBI" id="CHEBI:132124"/>
        <dbReference type="EC" id="1.1.5.3"/>
    </reaction>
</comment>
<dbReference type="InterPro" id="IPR000447">
    <property type="entry name" value="G3P_DH_FAD-dep"/>
</dbReference>
<gene>
    <name evidence="12" type="ORF">SAMN05216238_108170</name>
</gene>
<organism evidence="12 13">
    <name type="scientific">Lentibacillus persicus</name>
    <dbReference type="NCBI Taxonomy" id="640948"/>
    <lineage>
        <taxon>Bacteria</taxon>
        <taxon>Bacillati</taxon>
        <taxon>Bacillota</taxon>
        <taxon>Bacilli</taxon>
        <taxon>Bacillales</taxon>
        <taxon>Bacillaceae</taxon>
        <taxon>Lentibacillus</taxon>
    </lineage>
</organism>
<keyword evidence="4 9" id="KW-0285">Flavoprotein</keyword>
<evidence type="ECO:0000256" key="5">
    <source>
        <dbReference type="ARBA" id="ARBA00022798"/>
    </source>
</evidence>
<evidence type="ECO:0000313" key="13">
    <source>
        <dbReference type="Proteomes" id="UP000199474"/>
    </source>
</evidence>
<comment type="pathway">
    <text evidence="2">Polyol metabolism; glycerol degradation via glycerol kinase pathway; glycerone phosphate from sn-glycerol 3-phosphate (aerobic route): step 1/1.</text>
</comment>
<dbReference type="Proteomes" id="UP000199474">
    <property type="component" value="Unassembled WGS sequence"/>
</dbReference>